<proteinExistence type="predicted"/>
<dbReference type="EMBL" id="BOOW01000007">
    <property type="protein sequence ID" value="GII90906.1"/>
    <property type="molecule type" value="Genomic_DNA"/>
</dbReference>
<dbReference type="InterPro" id="IPR036390">
    <property type="entry name" value="WH_DNA-bd_sf"/>
</dbReference>
<keyword evidence="1" id="KW-0805">Transcription regulation</keyword>
<dbReference type="GO" id="GO:0003677">
    <property type="term" value="F:DNA binding"/>
    <property type="evidence" value="ECO:0007669"/>
    <property type="project" value="UniProtKB-KW"/>
</dbReference>
<feature type="domain" description="HTH marR-type" evidence="4">
    <location>
        <begin position="1"/>
        <end position="135"/>
    </location>
</feature>
<dbReference type="InterPro" id="IPR039422">
    <property type="entry name" value="MarR/SlyA-like"/>
</dbReference>
<dbReference type="InterPro" id="IPR000835">
    <property type="entry name" value="HTH_MarR-typ"/>
</dbReference>
<sequence>MVTTWRDLLAQYHTTWCTLERELNDKHGLGASEFEVLDHMVESGEAKFRVQWLTDVAHLTQSALSRLIARLEKEDLVQRAICDSDRRGVFVIITDSGRRRHAEALPTHRAVLADVLTTWPAMRKPAKAVSEKIINGRPEKPGCSSS</sequence>
<protein>
    <submittedName>
        <fullName evidence="5">MarR family transcriptional regulator</fullName>
    </submittedName>
</protein>
<dbReference type="SUPFAM" id="SSF46785">
    <property type="entry name" value="Winged helix' DNA-binding domain"/>
    <property type="match status" value="1"/>
</dbReference>
<dbReference type="PANTHER" id="PTHR33164">
    <property type="entry name" value="TRANSCRIPTIONAL REGULATOR, MARR FAMILY"/>
    <property type="match status" value="1"/>
</dbReference>
<evidence type="ECO:0000256" key="1">
    <source>
        <dbReference type="ARBA" id="ARBA00023015"/>
    </source>
</evidence>
<evidence type="ECO:0000256" key="2">
    <source>
        <dbReference type="ARBA" id="ARBA00023125"/>
    </source>
</evidence>
<keyword evidence="6" id="KW-1185">Reference proteome</keyword>
<dbReference type="PROSITE" id="PS01117">
    <property type="entry name" value="HTH_MARR_1"/>
    <property type="match status" value="1"/>
</dbReference>
<dbReference type="GO" id="GO:0006950">
    <property type="term" value="P:response to stress"/>
    <property type="evidence" value="ECO:0007669"/>
    <property type="project" value="TreeGrafter"/>
</dbReference>
<dbReference type="Gene3D" id="1.10.10.10">
    <property type="entry name" value="Winged helix-like DNA-binding domain superfamily/Winged helix DNA-binding domain"/>
    <property type="match status" value="1"/>
</dbReference>
<evidence type="ECO:0000256" key="3">
    <source>
        <dbReference type="ARBA" id="ARBA00023163"/>
    </source>
</evidence>
<dbReference type="PROSITE" id="PS50995">
    <property type="entry name" value="HTH_MARR_2"/>
    <property type="match status" value="1"/>
</dbReference>
<evidence type="ECO:0000259" key="4">
    <source>
        <dbReference type="PROSITE" id="PS50995"/>
    </source>
</evidence>
<accession>A0A919RBI7</accession>
<name>A0A919RBI7_9ACTN</name>
<dbReference type="InterPro" id="IPR036388">
    <property type="entry name" value="WH-like_DNA-bd_sf"/>
</dbReference>
<dbReference type="InterPro" id="IPR023187">
    <property type="entry name" value="Tscrpt_reg_MarR-type_CS"/>
</dbReference>
<evidence type="ECO:0000313" key="6">
    <source>
        <dbReference type="Proteomes" id="UP000606172"/>
    </source>
</evidence>
<reference evidence="5" key="1">
    <citation type="submission" date="2021-01" db="EMBL/GenBank/DDBJ databases">
        <title>Whole genome shotgun sequence of Sinosporangium siamense NBRC 109515.</title>
        <authorList>
            <person name="Komaki H."/>
            <person name="Tamura T."/>
        </authorList>
    </citation>
    <scope>NUCLEOTIDE SEQUENCE</scope>
    <source>
        <strain evidence="5">NBRC 109515</strain>
    </source>
</reference>
<dbReference type="AlphaFoldDB" id="A0A919RBI7"/>
<dbReference type="Proteomes" id="UP000606172">
    <property type="component" value="Unassembled WGS sequence"/>
</dbReference>
<evidence type="ECO:0000313" key="5">
    <source>
        <dbReference type="EMBL" id="GII90906.1"/>
    </source>
</evidence>
<dbReference type="Pfam" id="PF12802">
    <property type="entry name" value="MarR_2"/>
    <property type="match status" value="1"/>
</dbReference>
<comment type="caution">
    <text evidence="5">The sequence shown here is derived from an EMBL/GenBank/DDBJ whole genome shotgun (WGS) entry which is preliminary data.</text>
</comment>
<gene>
    <name evidence="5" type="ORF">Ssi02_11370</name>
</gene>
<keyword evidence="2" id="KW-0238">DNA-binding</keyword>
<dbReference type="PANTHER" id="PTHR33164:SF99">
    <property type="entry name" value="MARR FAMILY REGULATORY PROTEIN"/>
    <property type="match status" value="1"/>
</dbReference>
<organism evidence="5 6">
    <name type="scientific">Sinosporangium siamense</name>
    <dbReference type="NCBI Taxonomy" id="1367973"/>
    <lineage>
        <taxon>Bacteria</taxon>
        <taxon>Bacillati</taxon>
        <taxon>Actinomycetota</taxon>
        <taxon>Actinomycetes</taxon>
        <taxon>Streptosporangiales</taxon>
        <taxon>Streptosporangiaceae</taxon>
        <taxon>Sinosporangium</taxon>
    </lineage>
</organism>
<dbReference type="GO" id="GO:0003700">
    <property type="term" value="F:DNA-binding transcription factor activity"/>
    <property type="evidence" value="ECO:0007669"/>
    <property type="project" value="InterPro"/>
</dbReference>
<keyword evidence="3" id="KW-0804">Transcription</keyword>
<dbReference type="SMART" id="SM00347">
    <property type="entry name" value="HTH_MARR"/>
    <property type="match status" value="1"/>
</dbReference>